<gene>
    <name evidence="2" type="ORF">CDAR_177411</name>
</gene>
<protein>
    <submittedName>
        <fullName evidence="2">Uncharacterized protein</fullName>
    </submittedName>
</protein>
<keyword evidence="3" id="KW-1185">Reference proteome</keyword>
<dbReference type="AlphaFoldDB" id="A0AAV4P1M8"/>
<organism evidence="2 3">
    <name type="scientific">Caerostris darwini</name>
    <dbReference type="NCBI Taxonomy" id="1538125"/>
    <lineage>
        <taxon>Eukaryota</taxon>
        <taxon>Metazoa</taxon>
        <taxon>Ecdysozoa</taxon>
        <taxon>Arthropoda</taxon>
        <taxon>Chelicerata</taxon>
        <taxon>Arachnida</taxon>
        <taxon>Araneae</taxon>
        <taxon>Araneomorphae</taxon>
        <taxon>Entelegynae</taxon>
        <taxon>Araneoidea</taxon>
        <taxon>Araneidae</taxon>
        <taxon>Caerostris</taxon>
    </lineage>
</organism>
<feature type="region of interest" description="Disordered" evidence="1">
    <location>
        <begin position="1"/>
        <end position="23"/>
    </location>
</feature>
<proteinExistence type="predicted"/>
<evidence type="ECO:0000256" key="1">
    <source>
        <dbReference type="SAM" id="MobiDB-lite"/>
    </source>
</evidence>
<comment type="caution">
    <text evidence="2">The sequence shown here is derived from an EMBL/GenBank/DDBJ whole genome shotgun (WGS) entry which is preliminary data.</text>
</comment>
<dbReference type="Proteomes" id="UP001054837">
    <property type="component" value="Unassembled WGS sequence"/>
</dbReference>
<dbReference type="EMBL" id="BPLQ01002278">
    <property type="protein sequence ID" value="GIX90928.1"/>
    <property type="molecule type" value="Genomic_DNA"/>
</dbReference>
<evidence type="ECO:0000313" key="3">
    <source>
        <dbReference type="Proteomes" id="UP001054837"/>
    </source>
</evidence>
<name>A0AAV4P1M8_9ARAC</name>
<evidence type="ECO:0000313" key="2">
    <source>
        <dbReference type="EMBL" id="GIX90928.1"/>
    </source>
</evidence>
<reference evidence="2 3" key="1">
    <citation type="submission" date="2021-06" db="EMBL/GenBank/DDBJ databases">
        <title>Caerostris darwini draft genome.</title>
        <authorList>
            <person name="Kono N."/>
            <person name="Arakawa K."/>
        </authorList>
    </citation>
    <scope>NUCLEOTIDE SEQUENCE [LARGE SCALE GENOMIC DNA]</scope>
</reference>
<accession>A0AAV4P1M8</accession>
<sequence>MLAAVGLLESKDREGEGRKKKKYSLSEVPVQGEVLQDFKDCDSTYSLPRRISQWMIAGSEWGDGDHLPDKDHVALFRR</sequence>